<evidence type="ECO:0000313" key="3">
    <source>
        <dbReference type="Proteomes" id="UP001210720"/>
    </source>
</evidence>
<keyword evidence="3" id="KW-1185">Reference proteome</keyword>
<protein>
    <recommendedName>
        <fullName evidence="4">Clp protease</fullName>
    </recommendedName>
</protein>
<keyword evidence="1" id="KW-0732">Signal</keyword>
<reference evidence="2 3" key="1">
    <citation type="submission" date="2023-01" db="EMBL/GenBank/DDBJ databases">
        <title>Thalassococcus onchidii sp. nov., isolated from a marine invertebrate from the South China Sea.</title>
        <authorList>
            <person name="Xu S."/>
            <person name="Liu Z."/>
            <person name="Xu Y."/>
        </authorList>
    </citation>
    <scope>NUCLEOTIDE SEQUENCE [LARGE SCALE GENOMIC DNA]</scope>
    <source>
        <strain evidence="2 3">KCTC 32084</strain>
    </source>
</reference>
<gene>
    <name evidence="2" type="ORF">PFY00_09280</name>
</gene>
<feature type="chain" id="PRO_5047412345" description="Clp protease" evidence="1">
    <location>
        <begin position="21"/>
        <end position="209"/>
    </location>
</feature>
<evidence type="ECO:0008006" key="4">
    <source>
        <dbReference type="Google" id="ProtNLM"/>
    </source>
</evidence>
<feature type="signal peptide" evidence="1">
    <location>
        <begin position="1"/>
        <end position="20"/>
    </location>
</feature>
<dbReference type="RefSeq" id="WP_271432279.1">
    <property type="nucleotide sequence ID" value="NZ_JAQIOY010000003.1"/>
</dbReference>
<dbReference type="InterPro" id="IPR029045">
    <property type="entry name" value="ClpP/crotonase-like_dom_sf"/>
</dbReference>
<dbReference type="SUPFAM" id="SSF52096">
    <property type="entry name" value="ClpP/crotonase"/>
    <property type="match status" value="1"/>
</dbReference>
<comment type="caution">
    <text evidence="2">The sequence shown here is derived from an EMBL/GenBank/DDBJ whole genome shotgun (WGS) entry which is preliminary data.</text>
</comment>
<proteinExistence type="predicted"/>
<evidence type="ECO:0000313" key="2">
    <source>
        <dbReference type="EMBL" id="MDA7424917.1"/>
    </source>
</evidence>
<dbReference type="Proteomes" id="UP001210720">
    <property type="component" value="Unassembled WGS sequence"/>
</dbReference>
<sequence>MLDRFIPMMVLCIAPFSALAGPDEKFSVQGSVLFYDTEAASVRGDREVANDDIDVMKRHLRDTPGVRTVKLNSTGGSVWAGNEMARIVMDFDLSTVVDGECSSSCVTIFLAGRTRTMTRGSKMGFHQRSWSSSAIESYYDRWREDENWADPFEFASWVYQDTQTETFKDLTYMISRGVEPEFAIETKRYRSGTWFPTRSELIDAGVLRD</sequence>
<dbReference type="EMBL" id="JAQIOY010000003">
    <property type="protein sequence ID" value="MDA7424917.1"/>
    <property type="molecule type" value="Genomic_DNA"/>
</dbReference>
<name>A0ABT4XSL9_9RHOB</name>
<dbReference type="Gene3D" id="3.90.226.10">
    <property type="entry name" value="2-enoyl-CoA Hydratase, Chain A, domain 1"/>
    <property type="match status" value="1"/>
</dbReference>
<organism evidence="2 3">
    <name type="scientific">Thalassococcus lentus</name>
    <dbReference type="NCBI Taxonomy" id="1210524"/>
    <lineage>
        <taxon>Bacteria</taxon>
        <taxon>Pseudomonadati</taxon>
        <taxon>Pseudomonadota</taxon>
        <taxon>Alphaproteobacteria</taxon>
        <taxon>Rhodobacterales</taxon>
        <taxon>Roseobacteraceae</taxon>
        <taxon>Thalassococcus</taxon>
    </lineage>
</organism>
<accession>A0ABT4XSL9</accession>
<evidence type="ECO:0000256" key="1">
    <source>
        <dbReference type="SAM" id="SignalP"/>
    </source>
</evidence>